<evidence type="ECO:0000313" key="1">
    <source>
        <dbReference type="EMBL" id="GFO40828.1"/>
    </source>
</evidence>
<proteinExistence type="predicted"/>
<reference evidence="1 2" key="1">
    <citation type="journal article" date="2021" name="Elife">
        <title>Chloroplast acquisition without the gene transfer in kleptoplastic sea slugs, Plakobranchus ocellatus.</title>
        <authorList>
            <person name="Maeda T."/>
            <person name="Takahashi S."/>
            <person name="Yoshida T."/>
            <person name="Shimamura S."/>
            <person name="Takaki Y."/>
            <person name="Nagai Y."/>
            <person name="Toyoda A."/>
            <person name="Suzuki Y."/>
            <person name="Arimoto A."/>
            <person name="Ishii H."/>
            <person name="Satoh N."/>
            <person name="Nishiyama T."/>
            <person name="Hasebe M."/>
            <person name="Maruyama T."/>
            <person name="Minagawa J."/>
            <person name="Obokata J."/>
            <person name="Shigenobu S."/>
        </authorList>
    </citation>
    <scope>NUCLEOTIDE SEQUENCE [LARGE SCALE GENOMIC DNA]</scope>
</reference>
<gene>
    <name evidence="1" type="ORF">PoB_006733300</name>
</gene>
<protein>
    <recommendedName>
        <fullName evidence="3">Secreted protein</fullName>
    </recommendedName>
</protein>
<dbReference type="EMBL" id="BLXT01007646">
    <property type="protein sequence ID" value="GFO40828.1"/>
    <property type="molecule type" value="Genomic_DNA"/>
</dbReference>
<evidence type="ECO:0008006" key="3">
    <source>
        <dbReference type="Google" id="ProtNLM"/>
    </source>
</evidence>
<organism evidence="1 2">
    <name type="scientific">Plakobranchus ocellatus</name>
    <dbReference type="NCBI Taxonomy" id="259542"/>
    <lineage>
        <taxon>Eukaryota</taxon>
        <taxon>Metazoa</taxon>
        <taxon>Spiralia</taxon>
        <taxon>Lophotrochozoa</taxon>
        <taxon>Mollusca</taxon>
        <taxon>Gastropoda</taxon>
        <taxon>Heterobranchia</taxon>
        <taxon>Euthyneura</taxon>
        <taxon>Panpulmonata</taxon>
        <taxon>Sacoglossa</taxon>
        <taxon>Placobranchoidea</taxon>
        <taxon>Plakobranchidae</taxon>
        <taxon>Plakobranchus</taxon>
    </lineage>
</organism>
<dbReference type="Proteomes" id="UP000735302">
    <property type="component" value="Unassembled WGS sequence"/>
</dbReference>
<sequence length="140" mass="16479">MVMRAGRWLKLSSRSVFLVMDSARSDETSAMKVNGLGPPRTREVKLGAFTRSAWQSFYWLLRGCINRHQRSHPQRESWCKNNSNASARRCEKRFCSRRRLCCGANGQRTSCNELRRTMSLGMQRHFLYGRSMTKSWLRRR</sequence>
<comment type="caution">
    <text evidence="1">The sequence shown here is derived from an EMBL/GenBank/DDBJ whole genome shotgun (WGS) entry which is preliminary data.</text>
</comment>
<dbReference type="AlphaFoldDB" id="A0AAV4D9A5"/>
<evidence type="ECO:0000313" key="2">
    <source>
        <dbReference type="Proteomes" id="UP000735302"/>
    </source>
</evidence>
<keyword evidence="2" id="KW-1185">Reference proteome</keyword>
<accession>A0AAV4D9A5</accession>
<name>A0AAV4D9A5_9GAST</name>